<keyword evidence="17" id="KW-1185">Reference proteome</keyword>
<comment type="subcellular location">
    <subcellularLocation>
        <location evidence="1">Membrane</location>
        <topology evidence="1">Single-pass type I membrane protein</topology>
    </subcellularLocation>
</comment>
<evidence type="ECO:0000256" key="4">
    <source>
        <dbReference type="ARBA" id="ARBA00022692"/>
    </source>
</evidence>
<accession>A0AAQ3K213</accession>
<keyword evidence="5 14" id="KW-0732">Signal</keyword>
<keyword evidence="4 13" id="KW-0812">Transmembrane</keyword>
<organism evidence="16 17">
    <name type="scientific">Canna indica</name>
    <name type="common">Indian-shot</name>
    <dbReference type="NCBI Taxonomy" id="4628"/>
    <lineage>
        <taxon>Eukaryota</taxon>
        <taxon>Viridiplantae</taxon>
        <taxon>Streptophyta</taxon>
        <taxon>Embryophyta</taxon>
        <taxon>Tracheophyta</taxon>
        <taxon>Spermatophyta</taxon>
        <taxon>Magnoliopsida</taxon>
        <taxon>Liliopsida</taxon>
        <taxon>Zingiberales</taxon>
        <taxon>Cannaceae</taxon>
        <taxon>Canna</taxon>
    </lineage>
</organism>
<dbReference type="AlphaFoldDB" id="A0AAQ3K213"/>
<evidence type="ECO:0000256" key="5">
    <source>
        <dbReference type="ARBA" id="ARBA00022729"/>
    </source>
</evidence>
<dbReference type="Gene3D" id="3.30.200.20">
    <property type="entry name" value="Phosphorylase Kinase, domain 1"/>
    <property type="match status" value="1"/>
</dbReference>
<dbReference type="InterPro" id="IPR000719">
    <property type="entry name" value="Prot_kinase_dom"/>
</dbReference>
<dbReference type="Pfam" id="PF13855">
    <property type="entry name" value="LRR_8"/>
    <property type="match status" value="2"/>
</dbReference>
<evidence type="ECO:0000256" key="2">
    <source>
        <dbReference type="ARBA" id="ARBA00022614"/>
    </source>
</evidence>
<keyword evidence="6" id="KW-0677">Repeat</keyword>
<evidence type="ECO:0000256" key="6">
    <source>
        <dbReference type="ARBA" id="ARBA00022737"/>
    </source>
</evidence>
<dbReference type="Pfam" id="PF00560">
    <property type="entry name" value="LRR_1"/>
    <property type="match status" value="6"/>
</dbReference>
<dbReference type="FunFam" id="3.80.10.10:FF:000512">
    <property type="entry name" value="Leucine-rich repeat receptor-like serine/threonine-protein kinase BAM3"/>
    <property type="match status" value="1"/>
</dbReference>
<evidence type="ECO:0000256" key="7">
    <source>
        <dbReference type="ARBA" id="ARBA00022741"/>
    </source>
</evidence>
<feature type="transmembrane region" description="Helical" evidence="13">
    <location>
        <begin position="616"/>
        <end position="637"/>
    </location>
</feature>
<evidence type="ECO:0000259" key="15">
    <source>
        <dbReference type="PROSITE" id="PS50011"/>
    </source>
</evidence>
<dbReference type="FunFam" id="3.80.10.10:FF:000233">
    <property type="entry name" value="Leucine-rich repeat receptor-like protein kinase TDR"/>
    <property type="match status" value="1"/>
</dbReference>
<evidence type="ECO:0000313" key="17">
    <source>
        <dbReference type="Proteomes" id="UP001327560"/>
    </source>
</evidence>
<dbReference type="GO" id="GO:0016020">
    <property type="term" value="C:membrane"/>
    <property type="evidence" value="ECO:0007669"/>
    <property type="project" value="UniProtKB-SubCell"/>
</dbReference>
<sequence length="963" mass="104725">MERCCDDAFFLPLFFLSLFFFSLPISARDSPPLNNTQEEILVSLSKNLPSSTSNAKWNTSDPNPCLWQGVGCSTSANSSVVTKLDLSGLGLYSGANASSVAGFFHHLCRLDSLEFLDLSRNAFGGIPASFFSNCSGLHGLKSLNLSSNRLAGALWDLSDFTSLDTLDLSFNALQGPINSQLDGLSGLKRLNLSYNLFNGTMPGLGKHQELEGLVLSTNRFSGSIPNEIGHHRNLTLLDLSQNYLSGGIPSEIGELPKLQTLLLSSNKLGGLIPGNLSMIKTLSRFAANQNNFTGKIPPGITRYVRVLDLSYNQLGGMIPSGLLSSPNLVSVDLTHNNLEGSIPDNFLSQNLFRLRLGENSLAGSIPQTIGRLSSLSYLELNDNKLDSKIHPEFGLCKNLTLLNLASNSLQGSLPEELGSLQKLVVLKLQTNNFTGQIPDVLFRLVNLSQLNLSSNSFSGVIPSTISNLKKLSNLNLQNNDFNGSIPDTIGSMPSLLELQLGNNKLGGPVPRMPVSLGIALNLSNNFFNGSIPSYLGYLKDVEVLDLSNNSFTGEVPNSLTNMKSLTLLDLSNNQLSGSLPIFSRYVTIITSGNMGGLLNSSNNSNTGSYSKRKSPFLAIILSIAGAIAGLSFVALVFRHVSSKRFYRVEDEGSQYGENTPHIVNGCFITAHSIHRSSIDFCKTMEVVGNPGHIILKTRFSTYYKVVMPNGASYTVKKLNWTDKIFQLGSHERFGRELETLGKLSNTNIMVPLAYVLTEDSAYLLYEHVHKGTVFDFLHKDPENALDWPSRYSIMLGVAQGLTFLHGCTQPVLLLDLSTKSIRLKSLKEPQVGDIELCKVIDPSKSTGSLSTIAGSVGYIPPEYAYTMKVTMAGNVYSFGVVLLELLTGKPAVSDGLELAQWALSCSVRSKEREPILDSRIFRTSLAVRSQMLSVLKVALACVNVSPEARPNMRNALRMLFNAK</sequence>
<dbReference type="SUPFAM" id="SSF52047">
    <property type="entry name" value="RNI-like"/>
    <property type="match status" value="1"/>
</dbReference>
<evidence type="ECO:0000256" key="11">
    <source>
        <dbReference type="ARBA" id="ARBA00023170"/>
    </source>
</evidence>
<keyword evidence="9 13" id="KW-1133">Transmembrane helix</keyword>
<dbReference type="GO" id="GO:0009791">
    <property type="term" value="P:post-embryonic development"/>
    <property type="evidence" value="ECO:0007669"/>
    <property type="project" value="UniProtKB-ARBA"/>
</dbReference>
<dbReference type="PANTHER" id="PTHR48053:SF105">
    <property type="entry name" value="RECEPTOR-LIKE PROTEIN KINASE"/>
    <property type="match status" value="1"/>
</dbReference>
<keyword evidence="12" id="KW-0325">Glycoprotein</keyword>
<protein>
    <recommendedName>
        <fullName evidence="15">Protein kinase domain-containing protein</fullName>
    </recommendedName>
</protein>
<dbReference type="InterPro" id="IPR032675">
    <property type="entry name" value="LRR_dom_sf"/>
</dbReference>
<dbReference type="FunFam" id="3.30.200.20:FF:000454">
    <property type="entry name" value="Leucine-rich repeat receptor-like tyrosine-protein kinase PXC3"/>
    <property type="match status" value="1"/>
</dbReference>
<dbReference type="SMART" id="SM00369">
    <property type="entry name" value="LRR_TYP"/>
    <property type="match status" value="9"/>
</dbReference>
<dbReference type="SUPFAM" id="SSF56112">
    <property type="entry name" value="Protein kinase-like (PK-like)"/>
    <property type="match status" value="1"/>
</dbReference>
<reference evidence="16 17" key="1">
    <citation type="submission" date="2023-10" db="EMBL/GenBank/DDBJ databases">
        <title>Chromosome-scale genome assembly provides insights into flower coloration mechanisms of Canna indica.</title>
        <authorList>
            <person name="Li C."/>
        </authorList>
    </citation>
    <scope>NUCLEOTIDE SEQUENCE [LARGE SCALE GENOMIC DNA]</scope>
    <source>
        <tissue evidence="16">Flower</tissue>
    </source>
</reference>
<evidence type="ECO:0000256" key="14">
    <source>
        <dbReference type="SAM" id="SignalP"/>
    </source>
</evidence>
<dbReference type="GO" id="GO:0005524">
    <property type="term" value="F:ATP binding"/>
    <property type="evidence" value="ECO:0007669"/>
    <property type="project" value="UniProtKB-KW"/>
</dbReference>
<evidence type="ECO:0000256" key="8">
    <source>
        <dbReference type="ARBA" id="ARBA00022840"/>
    </source>
</evidence>
<feature type="domain" description="Protein kinase" evidence="15">
    <location>
        <begin position="688"/>
        <end position="961"/>
    </location>
</feature>
<keyword evidence="8" id="KW-0067">ATP-binding</keyword>
<dbReference type="InterPro" id="IPR013210">
    <property type="entry name" value="LRR_N_plant-typ"/>
</dbReference>
<dbReference type="InterPro" id="IPR003591">
    <property type="entry name" value="Leu-rich_rpt_typical-subtyp"/>
</dbReference>
<dbReference type="SUPFAM" id="SSF52058">
    <property type="entry name" value="L domain-like"/>
    <property type="match status" value="1"/>
</dbReference>
<dbReference type="InterPro" id="IPR001611">
    <property type="entry name" value="Leu-rich_rpt"/>
</dbReference>
<dbReference type="FunFam" id="1.10.510.10:FF:000388">
    <property type="entry name" value="Leucine-rich repeat receptor-like tyrosine-protein kinase PXC3"/>
    <property type="match status" value="1"/>
</dbReference>
<dbReference type="Pfam" id="PF08263">
    <property type="entry name" value="LRRNT_2"/>
    <property type="match status" value="1"/>
</dbReference>
<keyword evidence="3" id="KW-0808">Transferase</keyword>
<gene>
    <name evidence="16" type="ORF">Cni_G09278</name>
</gene>
<proteinExistence type="predicted"/>
<keyword evidence="10 13" id="KW-0472">Membrane</keyword>
<evidence type="ECO:0000313" key="16">
    <source>
        <dbReference type="EMBL" id="WOL00565.1"/>
    </source>
</evidence>
<feature type="chain" id="PRO_5042936830" description="Protein kinase domain-containing protein" evidence="14">
    <location>
        <begin position="28"/>
        <end position="963"/>
    </location>
</feature>
<keyword evidence="7" id="KW-0547">Nucleotide-binding</keyword>
<dbReference type="PROSITE" id="PS50011">
    <property type="entry name" value="PROTEIN_KINASE_DOM"/>
    <property type="match status" value="1"/>
</dbReference>
<dbReference type="GO" id="GO:0004674">
    <property type="term" value="F:protein serine/threonine kinase activity"/>
    <property type="evidence" value="ECO:0007669"/>
    <property type="project" value="UniProtKB-EC"/>
</dbReference>
<dbReference type="FunFam" id="3.80.10.10:FF:000041">
    <property type="entry name" value="LRR receptor-like serine/threonine-protein kinase ERECTA"/>
    <property type="match status" value="1"/>
</dbReference>
<dbReference type="PANTHER" id="PTHR48053">
    <property type="entry name" value="LEUCINE RICH REPEAT FAMILY PROTEIN, EXPRESSED"/>
    <property type="match status" value="1"/>
</dbReference>
<keyword evidence="11" id="KW-0675">Receptor</keyword>
<evidence type="ECO:0000256" key="13">
    <source>
        <dbReference type="SAM" id="Phobius"/>
    </source>
</evidence>
<dbReference type="InterPro" id="IPR011009">
    <property type="entry name" value="Kinase-like_dom_sf"/>
</dbReference>
<evidence type="ECO:0000256" key="9">
    <source>
        <dbReference type="ARBA" id="ARBA00022989"/>
    </source>
</evidence>
<dbReference type="Gene3D" id="1.10.510.10">
    <property type="entry name" value="Transferase(Phosphotransferase) domain 1"/>
    <property type="match status" value="1"/>
</dbReference>
<evidence type="ECO:0000256" key="10">
    <source>
        <dbReference type="ARBA" id="ARBA00023136"/>
    </source>
</evidence>
<dbReference type="Proteomes" id="UP001327560">
    <property type="component" value="Chromosome 3"/>
</dbReference>
<evidence type="ECO:0000256" key="3">
    <source>
        <dbReference type="ARBA" id="ARBA00022679"/>
    </source>
</evidence>
<evidence type="ECO:0000256" key="12">
    <source>
        <dbReference type="ARBA" id="ARBA00023180"/>
    </source>
</evidence>
<feature type="signal peptide" evidence="14">
    <location>
        <begin position="1"/>
        <end position="27"/>
    </location>
</feature>
<dbReference type="EMBL" id="CP136892">
    <property type="protein sequence ID" value="WOL00565.1"/>
    <property type="molecule type" value="Genomic_DNA"/>
</dbReference>
<dbReference type="Gene3D" id="3.80.10.10">
    <property type="entry name" value="Ribonuclease Inhibitor"/>
    <property type="match status" value="3"/>
</dbReference>
<keyword evidence="2" id="KW-0433">Leucine-rich repeat</keyword>
<name>A0AAQ3K213_9LILI</name>
<dbReference type="Pfam" id="PF00069">
    <property type="entry name" value="Pkinase"/>
    <property type="match status" value="1"/>
</dbReference>
<evidence type="ECO:0000256" key="1">
    <source>
        <dbReference type="ARBA" id="ARBA00004479"/>
    </source>
</evidence>
<dbReference type="InterPro" id="IPR051716">
    <property type="entry name" value="Plant_RL_S/T_kinase"/>
</dbReference>